<evidence type="ECO:0000313" key="6">
    <source>
        <dbReference type="EMBL" id="MBP3943227.1"/>
    </source>
</evidence>
<dbReference type="EC" id="3.5.1.28" evidence="2"/>
<accession>A0A8T4HCW7</accession>
<gene>
    <name evidence="6" type="ORF">J5U18_06580</name>
</gene>
<comment type="caution">
    <text evidence="6">The sequence shown here is derived from an EMBL/GenBank/DDBJ whole genome shotgun (WGS) entry which is preliminary data.</text>
</comment>
<evidence type="ECO:0000259" key="5">
    <source>
        <dbReference type="SMART" id="SM00646"/>
    </source>
</evidence>
<sequence>MIAIFNFKTRRVLSVFLAAIFCLPIASKAEQPPAYIIKTIVLDAGHGGHDSGAKGSESLEKNIALEVVLKLGKAIEKQIPGVRVIYTRKVDVFVPLYKRIELANDNKADLFVSIHCNAAGVTSSRYKNSRGRYVTTTSSNRSAKGTETLVSGSGRLGEQDAAVRENASMLLEENYKDNYQGFDPKDPESYIIFSLMKNQYRDQSIKLANAMQQEYTNSNRVNRGVWEKSLAVLARAGMPAVLTEIGFISNYEEERMMMSEEGQDQIVQNLVNALKNYKKSVEK</sequence>
<dbReference type="SMART" id="SM00646">
    <property type="entry name" value="Ami_3"/>
    <property type="match status" value="1"/>
</dbReference>
<evidence type="ECO:0000256" key="2">
    <source>
        <dbReference type="ARBA" id="ARBA00011901"/>
    </source>
</evidence>
<name>A0A8T4HCW7_9SPHI</name>
<dbReference type="PANTHER" id="PTHR30404:SF0">
    <property type="entry name" value="N-ACETYLMURAMOYL-L-ALANINE AMIDASE AMIC"/>
    <property type="match status" value="1"/>
</dbReference>
<dbReference type="GO" id="GO:0009253">
    <property type="term" value="P:peptidoglycan catabolic process"/>
    <property type="evidence" value="ECO:0007669"/>
    <property type="project" value="InterPro"/>
</dbReference>
<dbReference type="Proteomes" id="UP000679691">
    <property type="component" value="Unassembled WGS sequence"/>
</dbReference>
<comment type="catalytic activity">
    <reaction evidence="1">
        <text>Hydrolyzes the link between N-acetylmuramoyl residues and L-amino acid residues in certain cell-wall glycopeptides.</text>
        <dbReference type="EC" id="3.5.1.28"/>
    </reaction>
</comment>
<reference evidence="6" key="1">
    <citation type="submission" date="2021-03" db="EMBL/GenBank/DDBJ databases">
        <authorList>
            <person name="Lu T."/>
            <person name="Wang Q."/>
            <person name="Han X."/>
        </authorList>
    </citation>
    <scope>NUCLEOTIDE SEQUENCE</scope>
    <source>
        <strain evidence="6">WQ 2009</strain>
    </source>
</reference>
<dbReference type="EMBL" id="JAGKSB010000006">
    <property type="protein sequence ID" value="MBP3943227.1"/>
    <property type="molecule type" value="Genomic_DNA"/>
</dbReference>
<protein>
    <recommendedName>
        <fullName evidence="2">N-acetylmuramoyl-L-alanine amidase</fullName>
        <ecNumber evidence="2">3.5.1.28</ecNumber>
    </recommendedName>
</protein>
<dbReference type="SUPFAM" id="SSF53187">
    <property type="entry name" value="Zn-dependent exopeptidases"/>
    <property type="match status" value="1"/>
</dbReference>
<keyword evidence="4" id="KW-0732">Signal</keyword>
<evidence type="ECO:0000256" key="1">
    <source>
        <dbReference type="ARBA" id="ARBA00001561"/>
    </source>
</evidence>
<evidence type="ECO:0000256" key="3">
    <source>
        <dbReference type="ARBA" id="ARBA00022801"/>
    </source>
</evidence>
<organism evidence="6 7">
    <name type="scientific">Rhinopithecimicrobium faecis</name>
    <dbReference type="NCBI Taxonomy" id="2820698"/>
    <lineage>
        <taxon>Bacteria</taxon>
        <taxon>Pseudomonadati</taxon>
        <taxon>Bacteroidota</taxon>
        <taxon>Sphingobacteriia</taxon>
        <taxon>Sphingobacteriales</taxon>
        <taxon>Sphingobacteriaceae</taxon>
        <taxon>Rhinopithecimicrobium</taxon>
    </lineage>
</organism>
<feature type="signal peptide" evidence="4">
    <location>
        <begin position="1"/>
        <end position="28"/>
    </location>
</feature>
<dbReference type="GO" id="GO:0030288">
    <property type="term" value="C:outer membrane-bounded periplasmic space"/>
    <property type="evidence" value="ECO:0007669"/>
    <property type="project" value="TreeGrafter"/>
</dbReference>
<dbReference type="AlphaFoldDB" id="A0A8T4HCW7"/>
<feature type="domain" description="MurNAc-LAA" evidence="5">
    <location>
        <begin position="100"/>
        <end position="275"/>
    </location>
</feature>
<keyword evidence="7" id="KW-1185">Reference proteome</keyword>
<keyword evidence="3" id="KW-0378">Hydrolase</keyword>
<dbReference type="RefSeq" id="WP_353546717.1">
    <property type="nucleotide sequence ID" value="NZ_JAGKSB010000006.1"/>
</dbReference>
<dbReference type="GO" id="GO:0008745">
    <property type="term" value="F:N-acetylmuramoyl-L-alanine amidase activity"/>
    <property type="evidence" value="ECO:0007669"/>
    <property type="project" value="UniProtKB-EC"/>
</dbReference>
<dbReference type="Gene3D" id="3.40.630.40">
    <property type="entry name" value="Zn-dependent exopeptidases"/>
    <property type="match status" value="1"/>
</dbReference>
<dbReference type="Pfam" id="PF01520">
    <property type="entry name" value="Amidase_3"/>
    <property type="match status" value="1"/>
</dbReference>
<dbReference type="InterPro" id="IPR050695">
    <property type="entry name" value="N-acetylmuramoyl_amidase_3"/>
</dbReference>
<feature type="chain" id="PRO_5035792125" description="N-acetylmuramoyl-L-alanine amidase" evidence="4">
    <location>
        <begin position="29"/>
        <end position="283"/>
    </location>
</feature>
<evidence type="ECO:0000256" key="4">
    <source>
        <dbReference type="SAM" id="SignalP"/>
    </source>
</evidence>
<dbReference type="InterPro" id="IPR002508">
    <property type="entry name" value="MurNAc-LAA_cat"/>
</dbReference>
<dbReference type="PANTHER" id="PTHR30404">
    <property type="entry name" value="N-ACETYLMURAMOYL-L-ALANINE AMIDASE"/>
    <property type="match status" value="1"/>
</dbReference>
<evidence type="ECO:0000313" key="7">
    <source>
        <dbReference type="Proteomes" id="UP000679691"/>
    </source>
</evidence>
<dbReference type="CDD" id="cd02696">
    <property type="entry name" value="MurNAc-LAA"/>
    <property type="match status" value="1"/>
</dbReference>
<dbReference type="FunFam" id="3.40.630.40:FF:000005">
    <property type="entry name" value="N-acetylmuramoyl-L-alanine amidase (AmiA)"/>
    <property type="match status" value="1"/>
</dbReference>
<proteinExistence type="predicted"/>